<evidence type="ECO:0000256" key="1">
    <source>
        <dbReference type="ARBA" id="ARBA00022670"/>
    </source>
</evidence>
<sequence length="1819" mass="205762">HLVMIGCDRFNKYIQRVQDSFAHADTKVALTSLACTDMVSEHVIPKDMASPINFNQFLEKEKLKSNGSNFTDWFRHVRIFLNGGNLQYVLDAPLGDPPAETETDEVKNVYATRKTRYSQVQCAILCSLESDLQKRFEHHDPHELMKELKTIFETHAAVECYEASKHFFSCMMEEGSSISEHMLVMTGHAKKLSDLGIVIPNRLGINRVLQSLPPSYKNFVMNYNMQNMNKEFPELFGMLKAAEIEIKKEHQVLMVNKTTSFKKQGKSKGKFKKGGKKAATPPMKPKNGPKPDADCYYCKEKGHWKRNCSKYLADLKSGLVKKKKEGISDIHVIDVHFTGSRSSTWVFDTGSVAHICNSKQELKNKRQLLKDEVTMRVGNGSKVNVIAVGTLPLHLPSGLVLSLNNCYYVPALSMNIISGSCLMQDGYSFKSENNGCSIFMNNIFYGRAPEKNGLFLLDLDSSDTHIHNIDAKRIKLNDNSTYMWHYRLGHIGVKRMKKLHTDGLLESLDFESLDRCEACLMGKMTKTPFSGMMERATDLLEIIHTDVCGPMSVASRGGYRYVLTFTDDLSRYGYIYLMKHKSETFEKFKEFQSEVENQRNKKIKFLRSDRGGEYLSYEFGMHLKKCGILSQLTPPGTPQRNGVSERRNRTLLDMVRSMMSLTDLPLSFWSYALETAAFTLNRAPSKSVETTPYELWFNKKPKLSFLKVWGCEAYVKKLQPDKLEPKAEKCVFIGYPKETIGYTFYHRSEGKIFVAKNGTFLEKEFLTKEVTGRKVELDEIEESLLVDQSSAVPENVPVPPTPTTEEANDNDHETSNETATEPRRSTRDRATPDWYDPCLNVMIVDNNDEDPATYEEAMMSPDSNKWQEAMKSEMGSMYDNKVWTLVDLPDSRKAVENKWIFKRKTDADGNITVYKARLVAKGFRQIQGVDYDETFSPVAKLKSVRILLAIAAFFDYEIWQMDVKTAFLNGDIEEELYMVQPKGFVDPKNADKVCKLQRSIYGLKQASRSWNRRFDKVIKDFGFIQCHGEACIYKKVSGSSVAFLILYVDDILLIGNDIELLSSVKGYLNNSFSMKDLGEASYILGIKIYRDRSRRLIGLSQSTYLDKILKKFRMDESKKGFLPMLPGKVLSKTQGPATAEERERMSQIPYASAVGSIMYAMLCTRPDIAHAVSLTSRYQSDPGMEHWTAVKNILKYLKRTKDMFLCYGGDQELVVTSYTDASWNTDPDDSKSQSGYVFILNGAAVSWASSKQCTVAKSSTESEYIAASEASSEAVWMKRFIVELGVVPSALDPFVIYCDNMGAIANAQEPRSHKRLKHIKLRYHSIREYIEDGEVKICKVHTDLNVADPLTKALPRAKHDQHQNAMGVRSNVDPNNVPLASLVAQENVDVNFIKNNNFNNNAYRNNSGNNYRPYPSANGNGYGNSYGNSYNNNRSVPSGLEAMLKEFISTQTAFNKSVEEKLDKIDIIASRVDRLASDVNLLKLKVMPNNDIDNKITTTANAIQVRINENIRLMAELRARWDREENEKLAKENNVAKVWTITTISNDNDSHVAAPPTINGKIIGVGNVSTPSAKRTKLPEIAKTACDKTAEIFSNLGNNDPIAVAHNDLDFDDCHISEVIKFLQKLAKSPNASAINLAFTKHITNALIKAREEKLKLETSIPRKLEDGWEPIIKMKFNDFECNALCDLGASISVMPKKIYDMLDLPPLKNCYLDVNLADNVKKKPLGRIDNVRITVNNNLVPVDFVVLDIECNASCPIVLGRPFLRTVGAVIDMREGNIKYQFPLKKGMEHFPRKRMKLPFDSIIRTSYDVDASTLDVT</sequence>
<dbReference type="Pfam" id="PF07727">
    <property type="entry name" value="RVT_2"/>
    <property type="match status" value="1"/>
</dbReference>
<keyword evidence="5" id="KW-0863">Zinc-finger</keyword>
<keyword evidence="1" id="KW-0645">Protease</keyword>
<dbReference type="PANTHER" id="PTHR42648:SF27">
    <property type="entry name" value="RNA-DIRECTED DNA POLYMERASE"/>
    <property type="match status" value="1"/>
</dbReference>
<dbReference type="InterPro" id="IPR054722">
    <property type="entry name" value="PolX-like_BBD"/>
</dbReference>
<dbReference type="InterPro" id="IPR001584">
    <property type="entry name" value="Integrase_cat-core"/>
</dbReference>
<dbReference type="GO" id="GO:0015074">
    <property type="term" value="P:DNA integration"/>
    <property type="evidence" value="ECO:0007669"/>
    <property type="project" value="InterPro"/>
</dbReference>
<feature type="domain" description="CCHC-type" evidence="7">
    <location>
        <begin position="295"/>
        <end position="310"/>
    </location>
</feature>
<keyword evidence="4" id="KW-0378">Hydrolase</keyword>
<evidence type="ECO:0000256" key="6">
    <source>
        <dbReference type="SAM" id="MobiDB-lite"/>
    </source>
</evidence>
<dbReference type="SUPFAM" id="SSF56672">
    <property type="entry name" value="DNA/RNA polymerases"/>
    <property type="match status" value="1"/>
</dbReference>
<evidence type="ECO:0000256" key="2">
    <source>
        <dbReference type="ARBA" id="ARBA00022723"/>
    </source>
</evidence>
<dbReference type="PROSITE" id="PS50994">
    <property type="entry name" value="INTEGRASE"/>
    <property type="match status" value="1"/>
</dbReference>
<evidence type="ECO:0008006" key="11">
    <source>
        <dbReference type="Google" id="ProtNLM"/>
    </source>
</evidence>
<feature type="region of interest" description="Disordered" evidence="6">
    <location>
        <begin position="786"/>
        <end position="832"/>
    </location>
</feature>
<dbReference type="Pfam" id="PF00665">
    <property type="entry name" value="rve"/>
    <property type="match status" value="1"/>
</dbReference>
<dbReference type="InterPro" id="IPR043502">
    <property type="entry name" value="DNA/RNA_pol_sf"/>
</dbReference>
<dbReference type="Gene3D" id="3.30.420.10">
    <property type="entry name" value="Ribonuclease H-like superfamily/Ribonuclease H"/>
    <property type="match status" value="1"/>
</dbReference>
<keyword evidence="5" id="KW-0862">Zinc</keyword>
<dbReference type="GO" id="GO:0004190">
    <property type="term" value="F:aspartic-type endopeptidase activity"/>
    <property type="evidence" value="ECO:0007669"/>
    <property type="project" value="UniProtKB-KW"/>
</dbReference>
<dbReference type="InterPro" id="IPR036397">
    <property type="entry name" value="RNaseH_sf"/>
</dbReference>
<dbReference type="SUPFAM" id="SSF57756">
    <property type="entry name" value="Retrovirus zinc finger-like domains"/>
    <property type="match status" value="1"/>
</dbReference>
<dbReference type="GO" id="GO:0003676">
    <property type="term" value="F:nucleic acid binding"/>
    <property type="evidence" value="ECO:0007669"/>
    <property type="project" value="InterPro"/>
</dbReference>
<dbReference type="Pfam" id="PF22936">
    <property type="entry name" value="Pol_BBD"/>
    <property type="match status" value="1"/>
</dbReference>
<evidence type="ECO:0000313" key="10">
    <source>
        <dbReference type="Proteomes" id="UP001231189"/>
    </source>
</evidence>
<evidence type="ECO:0000256" key="4">
    <source>
        <dbReference type="ARBA" id="ARBA00022801"/>
    </source>
</evidence>
<dbReference type="CDD" id="cd00303">
    <property type="entry name" value="retropepsin_like"/>
    <property type="match status" value="1"/>
</dbReference>
<dbReference type="GO" id="GO:0006508">
    <property type="term" value="P:proteolysis"/>
    <property type="evidence" value="ECO:0007669"/>
    <property type="project" value="UniProtKB-KW"/>
</dbReference>
<feature type="compositionally biased region" description="Basic residues" evidence="6">
    <location>
        <begin position="263"/>
        <end position="276"/>
    </location>
</feature>
<dbReference type="PROSITE" id="PS50158">
    <property type="entry name" value="ZF_CCHC"/>
    <property type="match status" value="1"/>
</dbReference>
<dbReference type="InterPro" id="IPR012337">
    <property type="entry name" value="RNaseH-like_sf"/>
</dbReference>
<dbReference type="Gene3D" id="2.40.70.10">
    <property type="entry name" value="Acid Proteases"/>
    <property type="match status" value="1"/>
</dbReference>
<dbReference type="SMART" id="SM00343">
    <property type="entry name" value="ZnF_C2HC"/>
    <property type="match status" value="1"/>
</dbReference>
<dbReference type="SUPFAM" id="SSF53098">
    <property type="entry name" value="Ribonuclease H-like"/>
    <property type="match status" value="1"/>
</dbReference>
<dbReference type="CDD" id="cd09272">
    <property type="entry name" value="RNase_HI_RT_Ty1"/>
    <property type="match status" value="1"/>
</dbReference>
<organism evidence="9 10">
    <name type="scientific">Lolium multiflorum</name>
    <name type="common">Italian ryegrass</name>
    <name type="synonym">Lolium perenne subsp. multiflorum</name>
    <dbReference type="NCBI Taxonomy" id="4521"/>
    <lineage>
        <taxon>Eukaryota</taxon>
        <taxon>Viridiplantae</taxon>
        <taxon>Streptophyta</taxon>
        <taxon>Embryophyta</taxon>
        <taxon>Tracheophyta</taxon>
        <taxon>Spermatophyta</taxon>
        <taxon>Magnoliopsida</taxon>
        <taxon>Liliopsida</taxon>
        <taxon>Poales</taxon>
        <taxon>Poaceae</taxon>
        <taxon>BOP clade</taxon>
        <taxon>Pooideae</taxon>
        <taxon>Poodae</taxon>
        <taxon>Poeae</taxon>
        <taxon>Poeae Chloroplast Group 2 (Poeae type)</taxon>
        <taxon>Loliodinae</taxon>
        <taxon>Loliinae</taxon>
        <taxon>Lolium</taxon>
    </lineage>
</organism>
<dbReference type="EMBL" id="JAUUTY010000002">
    <property type="protein sequence ID" value="KAK1682764.1"/>
    <property type="molecule type" value="Genomic_DNA"/>
</dbReference>
<keyword evidence="2" id="KW-0479">Metal-binding</keyword>
<dbReference type="InterPro" id="IPR001878">
    <property type="entry name" value="Znf_CCHC"/>
</dbReference>
<keyword evidence="3" id="KW-0064">Aspartyl protease</keyword>
<dbReference type="Pfam" id="PF13976">
    <property type="entry name" value="gag_pre-integrs"/>
    <property type="match status" value="1"/>
</dbReference>
<feature type="region of interest" description="Disordered" evidence="6">
    <location>
        <begin position="263"/>
        <end position="287"/>
    </location>
</feature>
<dbReference type="Gene3D" id="4.10.60.10">
    <property type="entry name" value="Zinc finger, CCHC-type"/>
    <property type="match status" value="1"/>
</dbReference>
<dbReference type="InterPro" id="IPR025724">
    <property type="entry name" value="GAG-pre-integrase_dom"/>
</dbReference>
<proteinExistence type="predicted"/>
<reference evidence="9" key="1">
    <citation type="submission" date="2023-07" db="EMBL/GenBank/DDBJ databases">
        <title>A chromosome-level genome assembly of Lolium multiflorum.</title>
        <authorList>
            <person name="Chen Y."/>
            <person name="Copetti D."/>
            <person name="Kolliker R."/>
            <person name="Studer B."/>
        </authorList>
    </citation>
    <scope>NUCLEOTIDE SEQUENCE</scope>
    <source>
        <strain evidence="9">02402/16</strain>
        <tissue evidence="9">Leaf</tissue>
    </source>
</reference>
<dbReference type="Pfam" id="PF14223">
    <property type="entry name" value="Retrotran_gag_2"/>
    <property type="match status" value="1"/>
</dbReference>
<protein>
    <recommendedName>
        <fullName evidence="11">Gag-pol polyprotein</fullName>
    </recommendedName>
</protein>
<dbReference type="InterPro" id="IPR057670">
    <property type="entry name" value="SH3_retrovirus"/>
</dbReference>
<evidence type="ECO:0000259" key="7">
    <source>
        <dbReference type="PROSITE" id="PS50158"/>
    </source>
</evidence>
<dbReference type="PANTHER" id="PTHR42648">
    <property type="entry name" value="TRANSPOSASE, PUTATIVE-RELATED"/>
    <property type="match status" value="1"/>
</dbReference>
<dbReference type="InterPro" id="IPR021109">
    <property type="entry name" value="Peptidase_aspartic_dom_sf"/>
</dbReference>
<accession>A0AAD8THC4</accession>
<feature type="compositionally biased region" description="Basic and acidic residues" evidence="6">
    <location>
        <begin position="809"/>
        <end position="831"/>
    </location>
</feature>
<evidence type="ECO:0000256" key="3">
    <source>
        <dbReference type="ARBA" id="ARBA00022750"/>
    </source>
</evidence>
<name>A0AAD8THC4_LOLMU</name>
<dbReference type="SUPFAM" id="SSF50630">
    <property type="entry name" value="Acid proteases"/>
    <property type="match status" value="1"/>
</dbReference>
<gene>
    <name evidence="9" type="ORF">QYE76_043612</name>
</gene>
<feature type="non-terminal residue" evidence="9">
    <location>
        <position position="1"/>
    </location>
</feature>
<comment type="caution">
    <text evidence="9">The sequence shown here is derived from an EMBL/GenBank/DDBJ whole genome shotgun (WGS) entry which is preliminary data.</text>
</comment>
<evidence type="ECO:0000313" key="9">
    <source>
        <dbReference type="EMBL" id="KAK1682764.1"/>
    </source>
</evidence>
<dbReference type="InterPro" id="IPR039537">
    <property type="entry name" value="Retrotran_Ty1/copia-like"/>
</dbReference>
<evidence type="ECO:0000256" key="5">
    <source>
        <dbReference type="PROSITE-ProRule" id="PRU00047"/>
    </source>
</evidence>
<dbReference type="InterPro" id="IPR013103">
    <property type="entry name" value="RVT_2"/>
</dbReference>
<dbReference type="Pfam" id="PF25597">
    <property type="entry name" value="SH3_retrovirus"/>
    <property type="match status" value="1"/>
</dbReference>
<keyword evidence="10" id="KW-1185">Reference proteome</keyword>
<evidence type="ECO:0000259" key="8">
    <source>
        <dbReference type="PROSITE" id="PS50994"/>
    </source>
</evidence>
<dbReference type="GO" id="GO:0008270">
    <property type="term" value="F:zinc ion binding"/>
    <property type="evidence" value="ECO:0007669"/>
    <property type="project" value="UniProtKB-KW"/>
</dbReference>
<dbReference type="Proteomes" id="UP001231189">
    <property type="component" value="Unassembled WGS sequence"/>
</dbReference>
<dbReference type="InterPro" id="IPR036875">
    <property type="entry name" value="Znf_CCHC_sf"/>
</dbReference>
<feature type="domain" description="Integrase catalytic" evidence="8">
    <location>
        <begin position="524"/>
        <end position="700"/>
    </location>
</feature>